<dbReference type="GO" id="GO:0004803">
    <property type="term" value="F:transposase activity"/>
    <property type="evidence" value="ECO:0007669"/>
    <property type="project" value="InterPro"/>
</dbReference>
<dbReference type="Gene3D" id="3.30.70.1290">
    <property type="entry name" value="Transposase IS200-like"/>
    <property type="match status" value="1"/>
</dbReference>
<protein>
    <recommendedName>
        <fullName evidence="1">Transposase IS200-like domain-containing protein</fullName>
    </recommendedName>
</protein>
<gene>
    <name evidence="2" type="ORF">KP78_13740</name>
</gene>
<dbReference type="OrthoDB" id="9788881at2"/>
<dbReference type="EMBL" id="JXRP01000009">
    <property type="protein sequence ID" value="KIL49906.1"/>
    <property type="molecule type" value="Genomic_DNA"/>
</dbReference>
<sequence length="178" mass="21232">MARGPRIWIKDGVYHIIVRGNRRMKLFGDRRDFRTYLAILRKTKNVYSYDLLAYCLMDNHVHLLIQYKEDSPSAVMKMLNGEYARYFNLRRQEIGHVFQGRFYSKLVTGSFYLLDACRYIHQNPMKANISFTLADYPWSSYNAYLTSNNPNNISTNLVLQQFPHSQRTHYEIFMHENL</sequence>
<comment type="caution">
    <text evidence="2">The sequence shown here is derived from an EMBL/GenBank/DDBJ whole genome shotgun (WGS) entry which is preliminary data.</text>
</comment>
<reference evidence="2 3" key="1">
    <citation type="submission" date="2015-01" db="EMBL/GenBank/DDBJ databases">
        <title>Genome sequencing of Jeotgalibacillus soli.</title>
        <authorList>
            <person name="Goh K.M."/>
            <person name="Chan K.-G."/>
            <person name="Yaakop A.S."/>
            <person name="Ee R."/>
            <person name="Gan H.M."/>
            <person name="Chan C.S."/>
        </authorList>
    </citation>
    <scope>NUCLEOTIDE SEQUENCE [LARGE SCALE GENOMIC DNA]</scope>
    <source>
        <strain evidence="2 3">P9</strain>
    </source>
</reference>
<dbReference type="AlphaFoldDB" id="A0A0C2VZW1"/>
<accession>A0A0C2VZW1</accession>
<feature type="domain" description="Transposase IS200-like" evidence="1">
    <location>
        <begin position="9"/>
        <end position="123"/>
    </location>
</feature>
<dbReference type="GO" id="GO:0006313">
    <property type="term" value="P:DNA transposition"/>
    <property type="evidence" value="ECO:0007669"/>
    <property type="project" value="InterPro"/>
</dbReference>
<evidence type="ECO:0000259" key="1">
    <source>
        <dbReference type="SMART" id="SM01321"/>
    </source>
</evidence>
<dbReference type="InterPro" id="IPR036515">
    <property type="entry name" value="Transposase_17_sf"/>
</dbReference>
<evidence type="ECO:0000313" key="3">
    <source>
        <dbReference type="Proteomes" id="UP000031938"/>
    </source>
</evidence>
<dbReference type="Pfam" id="PF01797">
    <property type="entry name" value="Y1_Tnp"/>
    <property type="match status" value="1"/>
</dbReference>
<dbReference type="InterPro" id="IPR002686">
    <property type="entry name" value="Transposase_17"/>
</dbReference>
<dbReference type="PATRIC" id="fig|889306.3.peg.1383"/>
<name>A0A0C2VZW1_9BACL</name>
<evidence type="ECO:0000313" key="2">
    <source>
        <dbReference type="EMBL" id="KIL49906.1"/>
    </source>
</evidence>
<dbReference type="PANTHER" id="PTHR34322">
    <property type="entry name" value="TRANSPOSASE, Y1_TNP DOMAIN-CONTAINING"/>
    <property type="match status" value="1"/>
</dbReference>
<organism evidence="2 3">
    <name type="scientific">Jeotgalibacillus soli</name>
    <dbReference type="NCBI Taxonomy" id="889306"/>
    <lineage>
        <taxon>Bacteria</taxon>
        <taxon>Bacillati</taxon>
        <taxon>Bacillota</taxon>
        <taxon>Bacilli</taxon>
        <taxon>Bacillales</taxon>
        <taxon>Caryophanaceae</taxon>
        <taxon>Jeotgalibacillus</taxon>
    </lineage>
</organism>
<dbReference type="GO" id="GO:0003677">
    <property type="term" value="F:DNA binding"/>
    <property type="evidence" value="ECO:0007669"/>
    <property type="project" value="InterPro"/>
</dbReference>
<dbReference type="SUPFAM" id="SSF143422">
    <property type="entry name" value="Transposase IS200-like"/>
    <property type="match status" value="1"/>
</dbReference>
<dbReference type="RefSeq" id="WP_041087190.1">
    <property type="nucleotide sequence ID" value="NZ_JXRP01000009.1"/>
</dbReference>
<dbReference type="SMART" id="SM01321">
    <property type="entry name" value="Y1_Tnp"/>
    <property type="match status" value="1"/>
</dbReference>
<dbReference type="STRING" id="889306.KP78_13740"/>
<keyword evidence="3" id="KW-1185">Reference proteome</keyword>
<dbReference type="PANTHER" id="PTHR34322:SF2">
    <property type="entry name" value="TRANSPOSASE IS200-LIKE DOMAIN-CONTAINING PROTEIN"/>
    <property type="match status" value="1"/>
</dbReference>
<dbReference type="Proteomes" id="UP000031938">
    <property type="component" value="Unassembled WGS sequence"/>
</dbReference>
<proteinExistence type="predicted"/>